<dbReference type="Pfam" id="PF08402">
    <property type="entry name" value="TOBE_2"/>
    <property type="match status" value="1"/>
</dbReference>
<dbReference type="Proteomes" id="UP001204746">
    <property type="component" value="Unassembled WGS sequence"/>
</dbReference>
<dbReference type="InterPro" id="IPR013611">
    <property type="entry name" value="Transp-assoc_OB_typ2"/>
</dbReference>
<keyword evidence="2" id="KW-0547">Nucleotide-binding</keyword>
<dbReference type="InterPro" id="IPR047641">
    <property type="entry name" value="ABC_transpr_MalK/UgpC-like"/>
</dbReference>
<evidence type="ECO:0000313" key="5">
    <source>
        <dbReference type="EMBL" id="MCQ8193850.1"/>
    </source>
</evidence>
<reference evidence="5 6" key="1">
    <citation type="submission" date="2022-07" db="EMBL/GenBank/DDBJ databases">
        <authorList>
            <person name="Phongsopitanun W."/>
            <person name="Tanasupawat S."/>
        </authorList>
    </citation>
    <scope>NUCLEOTIDE SEQUENCE [LARGE SCALE GENOMIC DNA]</scope>
    <source>
        <strain evidence="5 6">RCU-064</strain>
    </source>
</reference>
<dbReference type="PANTHER" id="PTHR43875:SF14">
    <property type="entry name" value="ABC TRANSPORTER ATP-BINDING PROTEIN"/>
    <property type="match status" value="1"/>
</dbReference>
<dbReference type="InterPro" id="IPR003593">
    <property type="entry name" value="AAA+_ATPase"/>
</dbReference>
<accession>A0ABT1V8X7</accession>
<sequence length="355" mass="38435">MAEGIDCVDVTKTFGPTDQALRQVTVSCQAGETLTLVGPSGCGKTTLLRCIAGLDNPTGGTIRINGRDMTHADPQRRSTAMVFQNYALYPAKTVAANIEFPLVMSKVPRGERTGRVAEIARLLRLTSHLEKKPAQLSGGQKQRVGIGRALIRRPSVLLMDEPLSNLDAALRVDMRTELHELFQKLGTTVVYVTHDQTEALTLGDRVAVLNEGQLQQQATPREVYARPANRFTASFLGAMNLLDGTVQDGYFRTPDGSPIVELRAPKAATTACIGIRPEDLRAADTSASHPHVTLTGRVRLLELLGSEELAHITLASGHKLKARLPVGTVTSGTVHLSVDTERLHLFDAEGIRIDL</sequence>
<name>A0ABT1V8X7_9ACTN</name>
<dbReference type="PROSITE" id="PS00211">
    <property type="entry name" value="ABC_TRANSPORTER_1"/>
    <property type="match status" value="1"/>
</dbReference>
<dbReference type="PANTHER" id="PTHR43875">
    <property type="entry name" value="MALTODEXTRIN IMPORT ATP-BINDING PROTEIN MSMX"/>
    <property type="match status" value="1"/>
</dbReference>
<dbReference type="InterPro" id="IPR027417">
    <property type="entry name" value="P-loop_NTPase"/>
</dbReference>
<feature type="domain" description="ABC transporter" evidence="4">
    <location>
        <begin position="5"/>
        <end position="236"/>
    </location>
</feature>
<evidence type="ECO:0000313" key="6">
    <source>
        <dbReference type="Proteomes" id="UP001204746"/>
    </source>
</evidence>
<evidence type="ECO:0000256" key="3">
    <source>
        <dbReference type="ARBA" id="ARBA00022840"/>
    </source>
</evidence>
<keyword evidence="6" id="KW-1185">Reference proteome</keyword>
<dbReference type="GO" id="GO:0005524">
    <property type="term" value="F:ATP binding"/>
    <property type="evidence" value="ECO:0007669"/>
    <property type="project" value="UniProtKB-KW"/>
</dbReference>
<organism evidence="5 6">
    <name type="scientific">Streptomyces rugosispiralis</name>
    <dbReference type="NCBI Taxonomy" id="2967341"/>
    <lineage>
        <taxon>Bacteria</taxon>
        <taxon>Bacillati</taxon>
        <taxon>Actinomycetota</taxon>
        <taxon>Actinomycetes</taxon>
        <taxon>Kitasatosporales</taxon>
        <taxon>Streptomycetaceae</taxon>
        <taxon>Streptomyces</taxon>
    </lineage>
</organism>
<proteinExistence type="predicted"/>
<dbReference type="SUPFAM" id="SSF52540">
    <property type="entry name" value="P-loop containing nucleoside triphosphate hydrolases"/>
    <property type="match status" value="1"/>
</dbReference>
<dbReference type="InterPro" id="IPR008995">
    <property type="entry name" value="Mo/tungstate-bd_C_term_dom"/>
</dbReference>
<dbReference type="SUPFAM" id="SSF50331">
    <property type="entry name" value="MOP-like"/>
    <property type="match status" value="1"/>
</dbReference>
<comment type="caution">
    <text evidence="5">The sequence shown here is derived from an EMBL/GenBank/DDBJ whole genome shotgun (WGS) entry which is preliminary data.</text>
</comment>
<dbReference type="InterPro" id="IPR012340">
    <property type="entry name" value="NA-bd_OB-fold"/>
</dbReference>
<dbReference type="Pfam" id="PF00005">
    <property type="entry name" value="ABC_tran"/>
    <property type="match status" value="1"/>
</dbReference>
<dbReference type="InterPro" id="IPR017871">
    <property type="entry name" value="ABC_transporter-like_CS"/>
</dbReference>
<keyword evidence="3 5" id="KW-0067">ATP-binding</keyword>
<dbReference type="SMART" id="SM00382">
    <property type="entry name" value="AAA"/>
    <property type="match status" value="1"/>
</dbReference>
<dbReference type="Gene3D" id="2.40.50.140">
    <property type="entry name" value="Nucleic acid-binding proteins"/>
    <property type="match status" value="1"/>
</dbReference>
<keyword evidence="1" id="KW-0813">Transport</keyword>
<evidence type="ECO:0000256" key="1">
    <source>
        <dbReference type="ARBA" id="ARBA00022448"/>
    </source>
</evidence>
<dbReference type="PROSITE" id="PS50893">
    <property type="entry name" value="ABC_TRANSPORTER_2"/>
    <property type="match status" value="1"/>
</dbReference>
<dbReference type="RefSeq" id="WP_256654652.1">
    <property type="nucleotide sequence ID" value="NZ_JANIAA010000039.1"/>
</dbReference>
<dbReference type="InterPro" id="IPR003439">
    <property type="entry name" value="ABC_transporter-like_ATP-bd"/>
</dbReference>
<protein>
    <submittedName>
        <fullName evidence="5">ABC transporter ATP-binding protein</fullName>
    </submittedName>
</protein>
<dbReference type="EMBL" id="JANIAA010000039">
    <property type="protein sequence ID" value="MCQ8193850.1"/>
    <property type="molecule type" value="Genomic_DNA"/>
</dbReference>
<evidence type="ECO:0000259" key="4">
    <source>
        <dbReference type="PROSITE" id="PS50893"/>
    </source>
</evidence>
<evidence type="ECO:0000256" key="2">
    <source>
        <dbReference type="ARBA" id="ARBA00022741"/>
    </source>
</evidence>
<dbReference type="Gene3D" id="2.40.50.100">
    <property type="match status" value="1"/>
</dbReference>
<gene>
    <name evidence="5" type="ORF">NP777_37480</name>
</gene>
<dbReference type="Gene3D" id="3.40.50.300">
    <property type="entry name" value="P-loop containing nucleotide triphosphate hydrolases"/>
    <property type="match status" value="1"/>
</dbReference>